<dbReference type="InterPro" id="IPR021317">
    <property type="entry name" value="DUF2917"/>
</dbReference>
<dbReference type="Proteomes" id="UP000238982">
    <property type="component" value="Unassembled WGS sequence"/>
</dbReference>
<dbReference type="AlphaFoldDB" id="A0A2S9N078"/>
<dbReference type="RefSeq" id="WP_105795885.1">
    <property type="nucleotide sequence ID" value="NZ_JAGSWF010000043.1"/>
</dbReference>
<protein>
    <recommendedName>
        <fullName evidence="3">DUF2917 domain-containing protein</fullName>
    </recommendedName>
</protein>
<evidence type="ECO:0008006" key="3">
    <source>
        <dbReference type="Google" id="ProtNLM"/>
    </source>
</evidence>
<organism evidence="1 2">
    <name type="scientific">Burkholderia multivorans</name>
    <dbReference type="NCBI Taxonomy" id="87883"/>
    <lineage>
        <taxon>Bacteria</taxon>
        <taxon>Pseudomonadati</taxon>
        <taxon>Pseudomonadota</taxon>
        <taxon>Betaproteobacteria</taxon>
        <taxon>Burkholderiales</taxon>
        <taxon>Burkholderiaceae</taxon>
        <taxon>Burkholderia</taxon>
        <taxon>Burkholderia cepacia complex</taxon>
    </lineage>
</organism>
<evidence type="ECO:0000313" key="2">
    <source>
        <dbReference type="Proteomes" id="UP000238982"/>
    </source>
</evidence>
<proteinExistence type="predicted"/>
<sequence length="131" mass="14896">MEKTMDQASSLFVRPDRRRPDAIALPTVVIRFAVAPRTTLSWRAPRDAEVRAHGAPLWITRPPSVDDYWVQPGDVLRVARGERIWLSADDDRPAEASITTAYVPGGDRLRRALALTRRLLVGRWRTLEARE</sequence>
<evidence type="ECO:0000313" key="1">
    <source>
        <dbReference type="EMBL" id="PRF65705.1"/>
    </source>
</evidence>
<dbReference type="Pfam" id="PF11142">
    <property type="entry name" value="DUF2917"/>
    <property type="match status" value="1"/>
</dbReference>
<gene>
    <name evidence="1" type="ORF">C6Q15_02580</name>
</gene>
<name>A0A2S9N078_9BURK</name>
<accession>A0A2S9N078</accession>
<reference evidence="1 2" key="1">
    <citation type="submission" date="2018-03" db="EMBL/GenBank/DDBJ databases">
        <authorList>
            <person name="Keele B.F."/>
        </authorList>
    </citation>
    <scope>NUCLEOTIDE SEQUENCE [LARGE SCALE GENOMIC DNA]</scope>
    <source>
        <strain evidence="1 2">AU19729</strain>
    </source>
</reference>
<dbReference type="EMBL" id="PVGH01000017">
    <property type="protein sequence ID" value="PRF65705.1"/>
    <property type="molecule type" value="Genomic_DNA"/>
</dbReference>
<comment type="caution">
    <text evidence="1">The sequence shown here is derived from an EMBL/GenBank/DDBJ whole genome shotgun (WGS) entry which is preliminary data.</text>
</comment>